<dbReference type="Gene3D" id="3.40.50.1820">
    <property type="entry name" value="alpha/beta hydrolase"/>
    <property type="match status" value="1"/>
</dbReference>
<gene>
    <name evidence="4" type="ordered locus">Marky_0450</name>
</gene>
<dbReference type="AlphaFoldDB" id="F2NLU5"/>
<evidence type="ECO:0000256" key="2">
    <source>
        <dbReference type="ARBA" id="ARBA00022801"/>
    </source>
</evidence>
<protein>
    <submittedName>
        <fullName evidence="4">Alpha/beta hydrolase fold protein</fullName>
    </submittedName>
</protein>
<dbReference type="PRINTS" id="PR00793">
    <property type="entry name" value="PROAMNOPTASE"/>
</dbReference>
<proteinExistence type="inferred from homology"/>
<dbReference type="eggNOG" id="COG0596">
    <property type="taxonomic scope" value="Bacteria"/>
</dbReference>
<dbReference type="Proteomes" id="UP000007030">
    <property type="component" value="Chromosome"/>
</dbReference>
<dbReference type="SUPFAM" id="SSF53474">
    <property type="entry name" value="alpha/beta-Hydrolases"/>
    <property type="match status" value="1"/>
</dbReference>
<evidence type="ECO:0000256" key="1">
    <source>
        <dbReference type="ARBA" id="ARBA00010088"/>
    </source>
</evidence>
<reference evidence="4 5" key="1">
    <citation type="journal article" date="2012" name="Stand. Genomic Sci.">
        <title>Complete genome sequence of the aerobic, heterotroph Marinithermus hydrothermalis type strain (T1(T)) from a deep-sea hydrothermal vent chimney.</title>
        <authorList>
            <person name="Copeland A."/>
            <person name="Gu W."/>
            <person name="Yasawong M."/>
            <person name="Lapidus A."/>
            <person name="Lucas S."/>
            <person name="Deshpande S."/>
            <person name="Pagani I."/>
            <person name="Tapia R."/>
            <person name="Cheng J.F."/>
            <person name="Goodwin L.A."/>
            <person name="Pitluck S."/>
            <person name="Liolios K."/>
            <person name="Ivanova N."/>
            <person name="Mavromatis K."/>
            <person name="Mikhailova N."/>
            <person name="Pati A."/>
            <person name="Chen A."/>
            <person name="Palaniappan K."/>
            <person name="Land M."/>
            <person name="Pan C."/>
            <person name="Brambilla E.M."/>
            <person name="Rohde M."/>
            <person name="Tindall B.J."/>
            <person name="Sikorski J."/>
            <person name="Goker M."/>
            <person name="Detter J.C."/>
            <person name="Bristow J."/>
            <person name="Eisen J.A."/>
            <person name="Markowitz V."/>
            <person name="Hugenholtz P."/>
            <person name="Kyrpides N.C."/>
            <person name="Klenk H.P."/>
            <person name="Woyke T."/>
        </authorList>
    </citation>
    <scope>NUCLEOTIDE SEQUENCE [LARGE SCALE GENOMIC DNA]</scope>
    <source>
        <strain evidence="5">DSM 14884 / JCM 11576 / T1</strain>
    </source>
</reference>
<evidence type="ECO:0000259" key="3">
    <source>
        <dbReference type="Pfam" id="PF00561"/>
    </source>
</evidence>
<dbReference type="InterPro" id="IPR000073">
    <property type="entry name" value="AB_hydrolase_1"/>
</dbReference>
<dbReference type="EMBL" id="CP002630">
    <property type="protein sequence ID" value="AEB11202.1"/>
    <property type="molecule type" value="Genomic_DNA"/>
</dbReference>
<organism evidence="4 5">
    <name type="scientific">Marinithermus hydrothermalis (strain DSM 14884 / JCM 11576 / T1)</name>
    <dbReference type="NCBI Taxonomy" id="869210"/>
    <lineage>
        <taxon>Bacteria</taxon>
        <taxon>Thermotogati</taxon>
        <taxon>Deinococcota</taxon>
        <taxon>Deinococci</taxon>
        <taxon>Thermales</taxon>
        <taxon>Thermaceae</taxon>
        <taxon>Marinithermus</taxon>
    </lineage>
</organism>
<comment type="similarity">
    <text evidence="1">Belongs to the peptidase S33 family.</text>
</comment>
<dbReference type="GO" id="GO:0016020">
    <property type="term" value="C:membrane"/>
    <property type="evidence" value="ECO:0007669"/>
    <property type="project" value="TreeGrafter"/>
</dbReference>
<feature type="domain" description="AB hydrolase-1" evidence="3">
    <location>
        <begin position="33"/>
        <end position="277"/>
    </location>
</feature>
<dbReference type="GO" id="GO:0006508">
    <property type="term" value="P:proteolysis"/>
    <property type="evidence" value="ECO:0007669"/>
    <property type="project" value="InterPro"/>
</dbReference>
<dbReference type="GO" id="GO:0008233">
    <property type="term" value="F:peptidase activity"/>
    <property type="evidence" value="ECO:0007669"/>
    <property type="project" value="InterPro"/>
</dbReference>
<dbReference type="InterPro" id="IPR002410">
    <property type="entry name" value="Peptidase_S33"/>
</dbReference>
<keyword evidence="5" id="KW-1185">Reference proteome</keyword>
<evidence type="ECO:0000313" key="5">
    <source>
        <dbReference type="Proteomes" id="UP000007030"/>
    </source>
</evidence>
<dbReference type="PANTHER" id="PTHR43798:SF27">
    <property type="entry name" value="HYDROLASE ALPHA_BETA HYDROLASE FOLD FAMILY"/>
    <property type="match status" value="1"/>
</dbReference>
<keyword evidence="2 4" id="KW-0378">Hydrolase</keyword>
<dbReference type="STRING" id="869210.Marky_0450"/>
<name>F2NLU5_MARHT</name>
<dbReference type="PANTHER" id="PTHR43798">
    <property type="entry name" value="MONOACYLGLYCEROL LIPASE"/>
    <property type="match status" value="1"/>
</dbReference>
<dbReference type="Pfam" id="PF00561">
    <property type="entry name" value="Abhydrolase_1"/>
    <property type="match status" value="1"/>
</dbReference>
<dbReference type="HOGENOM" id="CLU_020336_50_0_0"/>
<sequence>MRKDGSAMREEIRLVPLGEVEVYLEDVGALDAPALAIVHGGPGGSSYVFREMLGEELADYRVLYIDQRGSGRSPALPPDPRLFTVDALVEDLDALRDALGLERWALLAHGFGAVPALEYARRFPAFVRGVVLVGPWVHYPWLAKRLWRASRALQDQPVEGAPEDPQAALEEAFAELEPKAVFDALMFPSDHGRAQYEWVVEGSGLMPGAHVGEMFVVNGLWALDYTPYLMDLSLAPHVIVGEKDGTSYPEQAEAVVDLAGGTLEVIPGAGHYPWIDAPEVFVRALYAALDAVLEEE</sequence>
<evidence type="ECO:0000313" key="4">
    <source>
        <dbReference type="EMBL" id="AEB11202.1"/>
    </source>
</evidence>
<dbReference type="InterPro" id="IPR029058">
    <property type="entry name" value="AB_hydrolase_fold"/>
</dbReference>
<dbReference type="KEGG" id="mhd:Marky_0450"/>
<dbReference type="InterPro" id="IPR050266">
    <property type="entry name" value="AB_hydrolase_sf"/>
</dbReference>
<accession>F2NLU5</accession>